<dbReference type="Pfam" id="PF08680">
    <property type="entry name" value="DUF1779"/>
    <property type="match status" value="1"/>
</dbReference>
<dbReference type="OrthoDB" id="2374820at2"/>
<dbReference type="Gene3D" id="3.30.2030.10">
    <property type="entry name" value="YwmB-like"/>
    <property type="match status" value="1"/>
</dbReference>
<dbReference type="InterPro" id="IPR036209">
    <property type="entry name" value="YwmB-like_sf"/>
</dbReference>
<name>A0A941GMJ8_NIACI</name>
<proteinExistence type="predicted"/>
<dbReference type="AlphaFoldDB" id="A0A941GMJ8"/>
<gene>
    <name evidence="2" type="ORF">KD144_23175</name>
</gene>
<protein>
    <submittedName>
        <fullName evidence="2">YwmB family TATA-box binding protein</fullName>
    </submittedName>
</protein>
<feature type="transmembrane region" description="Helical" evidence="1">
    <location>
        <begin position="6"/>
        <end position="23"/>
    </location>
</feature>
<organism evidence="2">
    <name type="scientific">Niallia circulans</name>
    <name type="common">Bacillus circulans</name>
    <dbReference type="NCBI Taxonomy" id="1397"/>
    <lineage>
        <taxon>Bacteria</taxon>
        <taxon>Bacillati</taxon>
        <taxon>Bacillota</taxon>
        <taxon>Bacilli</taxon>
        <taxon>Bacillales</taxon>
        <taxon>Bacillaceae</taxon>
        <taxon>Niallia</taxon>
    </lineage>
</organism>
<comment type="caution">
    <text evidence="2">The sequence shown here is derived from an EMBL/GenBank/DDBJ whole genome shotgun (WGS) entry which is preliminary data.</text>
</comment>
<evidence type="ECO:0000256" key="1">
    <source>
        <dbReference type="SAM" id="Phobius"/>
    </source>
</evidence>
<dbReference type="Gene3D" id="3.30.360.40">
    <property type="entry name" value="YwmB-like"/>
    <property type="match status" value="1"/>
</dbReference>
<dbReference type="RefSeq" id="WP_016204444.1">
    <property type="nucleotide sequence ID" value="NZ_JADYUA010000076.1"/>
</dbReference>
<dbReference type="InterPro" id="IPR014794">
    <property type="entry name" value="DUF1779"/>
</dbReference>
<keyword evidence="1" id="KW-1133">Transmembrane helix</keyword>
<accession>A0A941GMJ8</accession>
<reference evidence="2" key="1">
    <citation type="submission" date="2021-04" db="EMBL/GenBank/DDBJ databases">
        <title>Genomic analysis of electroactive and textile dye degrading Bacillus circulans strain: DC10 isolated from constructed wetland-microbial fuel cells treating textile dye wastewaters.</title>
        <authorList>
            <person name="Patel D.U."/>
            <person name="Desai C.R."/>
        </authorList>
    </citation>
    <scope>NUCLEOTIDE SEQUENCE</scope>
    <source>
        <strain evidence="2">DC10</strain>
    </source>
</reference>
<keyword evidence="1" id="KW-0472">Membrane</keyword>
<evidence type="ECO:0000313" key="2">
    <source>
        <dbReference type="EMBL" id="MBR8672440.1"/>
    </source>
</evidence>
<dbReference type="SUPFAM" id="SSF143842">
    <property type="entry name" value="YwmB-like"/>
    <property type="match status" value="1"/>
</dbReference>
<dbReference type="EMBL" id="JAGTPX010000041">
    <property type="protein sequence ID" value="MBR8672440.1"/>
    <property type="molecule type" value="Genomic_DNA"/>
</dbReference>
<sequence>MKKTIIYITASVLLISLFFYFNYKVSGKEDKLLKTIVNLQSINADISQWSIYTKKEKKSNTSLNIYYQRESELKKKYQQFNWEVEKDKNHHIKLTGTLKDQNIQQLITLTAYNENDKYNILETYSYKSTDWNKEEYQNVLKSLDEKENYFFTVKALVRKKENIKQISTLLLKKFTANSIEKLVEDDFVSITAYNKSWKDYLSSNKKNKFNIQFGIRTNKELQDTYNLTIGSPIITEEY</sequence>
<keyword evidence="1" id="KW-0812">Transmembrane</keyword>